<comment type="caution">
    <text evidence="6">The sequence shown here is derived from an EMBL/GenBank/DDBJ whole genome shotgun (WGS) entry which is preliminary data.</text>
</comment>
<sequence>MTVLEALLPCPHSKVGEAGAAAPPCAGGGGGEGVRVGVGVGKVCIEQGRIRGLSCDSEKGALSQGQVEPPCESTVLLGGGEGRMEGGIEDSSNGAENSKLHILELSIALHSVLIGLPVTKSPSGSLVTALGIHQFFEGVSLGLAGLSAGLNNKEFAKLAAVFSLSISVGVSLGYSSSSLPIASVGPSAWEGLGNCVASGVLLFVAVEFYVKDFAEAKHHGRKWGKITSFLTGCVVMTALAIWT</sequence>
<evidence type="ECO:0000313" key="6">
    <source>
        <dbReference type="EMBL" id="GMI21468.1"/>
    </source>
</evidence>
<dbReference type="GO" id="GO:0005886">
    <property type="term" value="C:plasma membrane"/>
    <property type="evidence" value="ECO:0007669"/>
    <property type="project" value="TreeGrafter"/>
</dbReference>
<dbReference type="PANTHER" id="PTHR11040">
    <property type="entry name" value="ZINC/IRON TRANSPORTER"/>
    <property type="match status" value="1"/>
</dbReference>
<evidence type="ECO:0000313" key="7">
    <source>
        <dbReference type="Proteomes" id="UP001165065"/>
    </source>
</evidence>
<dbReference type="EMBL" id="BRYA01000530">
    <property type="protein sequence ID" value="GMI21468.1"/>
    <property type="molecule type" value="Genomic_DNA"/>
</dbReference>
<dbReference type="Proteomes" id="UP001165065">
    <property type="component" value="Unassembled WGS sequence"/>
</dbReference>
<comment type="subcellular location">
    <subcellularLocation>
        <location evidence="1">Membrane</location>
        <topology evidence="1">Multi-pass membrane protein</topology>
    </subcellularLocation>
</comment>
<keyword evidence="3 5" id="KW-1133">Transmembrane helix</keyword>
<keyword evidence="2 5" id="KW-0812">Transmembrane</keyword>
<organism evidence="6 7">
    <name type="scientific">Triparma columacea</name>
    <dbReference type="NCBI Taxonomy" id="722753"/>
    <lineage>
        <taxon>Eukaryota</taxon>
        <taxon>Sar</taxon>
        <taxon>Stramenopiles</taxon>
        <taxon>Ochrophyta</taxon>
        <taxon>Bolidophyceae</taxon>
        <taxon>Parmales</taxon>
        <taxon>Triparmaceae</taxon>
        <taxon>Triparma</taxon>
    </lineage>
</organism>
<accession>A0A9W7FX95</accession>
<dbReference type="GO" id="GO:0005385">
    <property type="term" value="F:zinc ion transmembrane transporter activity"/>
    <property type="evidence" value="ECO:0007669"/>
    <property type="project" value="TreeGrafter"/>
</dbReference>
<name>A0A9W7FX95_9STRA</name>
<keyword evidence="7" id="KW-1185">Reference proteome</keyword>
<keyword evidence="4 5" id="KW-0472">Membrane</keyword>
<evidence type="ECO:0000256" key="2">
    <source>
        <dbReference type="ARBA" id="ARBA00022692"/>
    </source>
</evidence>
<gene>
    <name evidence="6" type="ORF">TrCOL_g3130</name>
</gene>
<evidence type="ECO:0000256" key="3">
    <source>
        <dbReference type="ARBA" id="ARBA00022989"/>
    </source>
</evidence>
<evidence type="ECO:0000256" key="4">
    <source>
        <dbReference type="ARBA" id="ARBA00023136"/>
    </source>
</evidence>
<protein>
    <submittedName>
        <fullName evidence="6">Uncharacterized protein</fullName>
    </submittedName>
</protein>
<dbReference type="Pfam" id="PF02535">
    <property type="entry name" value="Zip"/>
    <property type="match status" value="1"/>
</dbReference>
<evidence type="ECO:0000256" key="5">
    <source>
        <dbReference type="SAM" id="Phobius"/>
    </source>
</evidence>
<dbReference type="OrthoDB" id="448280at2759"/>
<evidence type="ECO:0000256" key="1">
    <source>
        <dbReference type="ARBA" id="ARBA00004141"/>
    </source>
</evidence>
<reference evidence="7" key="1">
    <citation type="journal article" date="2023" name="Commun. Biol.">
        <title>Genome analysis of Parmales, the sister group of diatoms, reveals the evolutionary specialization of diatoms from phago-mixotrophs to photoautotrophs.</title>
        <authorList>
            <person name="Ban H."/>
            <person name="Sato S."/>
            <person name="Yoshikawa S."/>
            <person name="Yamada K."/>
            <person name="Nakamura Y."/>
            <person name="Ichinomiya M."/>
            <person name="Sato N."/>
            <person name="Blanc-Mathieu R."/>
            <person name="Endo H."/>
            <person name="Kuwata A."/>
            <person name="Ogata H."/>
        </authorList>
    </citation>
    <scope>NUCLEOTIDE SEQUENCE [LARGE SCALE GENOMIC DNA]</scope>
</reference>
<feature type="transmembrane region" description="Helical" evidence="5">
    <location>
        <begin position="191"/>
        <end position="210"/>
    </location>
</feature>
<feature type="transmembrane region" description="Helical" evidence="5">
    <location>
        <begin position="222"/>
        <end position="242"/>
    </location>
</feature>
<dbReference type="PANTHER" id="PTHR11040:SF35">
    <property type="entry name" value="ZINC TRANSPORTER 5"/>
    <property type="match status" value="1"/>
</dbReference>
<dbReference type="AlphaFoldDB" id="A0A9W7FX95"/>
<proteinExistence type="predicted"/>
<dbReference type="InterPro" id="IPR003689">
    <property type="entry name" value="ZIP"/>
</dbReference>